<dbReference type="CDD" id="cd06572">
    <property type="entry name" value="Histidinol_dh"/>
    <property type="match status" value="1"/>
</dbReference>
<evidence type="ECO:0000313" key="19">
    <source>
        <dbReference type="EMBL" id="KGO91689.1"/>
    </source>
</evidence>
<comment type="caution">
    <text evidence="19">The sequence shown here is derived from an EMBL/GenBank/DDBJ whole genome shotgun (WGS) entry which is preliminary data.</text>
</comment>
<keyword evidence="6 12" id="KW-0479">Metal-binding</keyword>
<dbReference type="InterPro" id="IPR016161">
    <property type="entry name" value="Ald_DH/histidinol_DH"/>
</dbReference>
<feature type="binding site" evidence="12 17">
    <location>
        <position position="255"/>
    </location>
    <ligand>
        <name>Zn(2+)</name>
        <dbReference type="ChEBI" id="CHEBI:29105"/>
    </ligand>
</feature>
<dbReference type="InterPro" id="IPR012131">
    <property type="entry name" value="Hstdl_DH"/>
</dbReference>
<dbReference type="Gene3D" id="3.40.50.1980">
    <property type="entry name" value="Nitrogenase molybdenum iron protein domain"/>
    <property type="match status" value="2"/>
</dbReference>
<evidence type="ECO:0000256" key="1">
    <source>
        <dbReference type="ARBA" id="ARBA00003850"/>
    </source>
</evidence>
<dbReference type="PROSITE" id="PS00611">
    <property type="entry name" value="HISOL_DEHYDROGENASE"/>
    <property type="match status" value="1"/>
</dbReference>
<comment type="function">
    <text evidence="1 12">Catalyzes the sequential NAD-dependent oxidations of L-histidinol to L-histidinaldehyde and then to L-histidine.</text>
</comment>
<dbReference type="NCBIfam" id="TIGR00069">
    <property type="entry name" value="hisD"/>
    <property type="match status" value="1"/>
</dbReference>
<evidence type="ECO:0000256" key="7">
    <source>
        <dbReference type="ARBA" id="ARBA00022833"/>
    </source>
</evidence>
<dbReference type="Gene3D" id="1.20.5.1300">
    <property type="match status" value="1"/>
</dbReference>
<feature type="active site" description="Proton acceptor" evidence="12 14">
    <location>
        <position position="322"/>
    </location>
</feature>
<feature type="binding site" evidence="12 17">
    <location>
        <position position="415"/>
    </location>
    <ligand>
        <name>Zn(2+)</name>
        <dbReference type="ChEBI" id="CHEBI:29105"/>
    </ligand>
</feature>
<dbReference type="PANTHER" id="PTHR21256:SF2">
    <property type="entry name" value="HISTIDINE BIOSYNTHESIS TRIFUNCTIONAL PROTEIN"/>
    <property type="match status" value="1"/>
</dbReference>
<dbReference type="STRING" id="1121898.GCA_000422725_03124"/>
<organism evidence="19 20">
    <name type="scientific">Flavobacterium subsaxonicum WB 4.1-42 = DSM 21790</name>
    <dbReference type="NCBI Taxonomy" id="1121898"/>
    <lineage>
        <taxon>Bacteria</taxon>
        <taxon>Pseudomonadati</taxon>
        <taxon>Bacteroidota</taxon>
        <taxon>Flavobacteriia</taxon>
        <taxon>Flavobacteriales</taxon>
        <taxon>Flavobacteriaceae</taxon>
        <taxon>Flavobacterium</taxon>
    </lineage>
</organism>
<comment type="catalytic activity">
    <reaction evidence="11 12">
        <text>L-histidinol + 2 NAD(+) + H2O = L-histidine + 2 NADH + 3 H(+)</text>
        <dbReference type="Rhea" id="RHEA:20641"/>
        <dbReference type="ChEBI" id="CHEBI:15377"/>
        <dbReference type="ChEBI" id="CHEBI:15378"/>
        <dbReference type="ChEBI" id="CHEBI:57540"/>
        <dbReference type="ChEBI" id="CHEBI:57595"/>
        <dbReference type="ChEBI" id="CHEBI:57699"/>
        <dbReference type="ChEBI" id="CHEBI:57945"/>
        <dbReference type="EC" id="1.1.1.23"/>
    </reaction>
</comment>
<dbReference type="EMBL" id="JRLY01000016">
    <property type="protein sequence ID" value="KGO91689.1"/>
    <property type="molecule type" value="Genomic_DNA"/>
</dbReference>
<dbReference type="FunFam" id="1.20.5.1300:FF:000002">
    <property type="entry name" value="Histidinol dehydrogenase, chloroplastic"/>
    <property type="match status" value="1"/>
</dbReference>
<dbReference type="EC" id="1.1.1.23" evidence="4 12"/>
<reference evidence="19 20" key="1">
    <citation type="submission" date="2013-09" db="EMBL/GenBank/DDBJ databases">
        <authorList>
            <person name="Zeng Z."/>
            <person name="Chen C."/>
        </authorList>
    </citation>
    <scope>NUCLEOTIDE SEQUENCE [LARGE SCALE GENOMIC DNA]</scope>
    <source>
        <strain evidence="19 20">WB 4.1-42</strain>
    </source>
</reference>
<evidence type="ECO:0000256" key="8">
    <source>
        <dbReference type="ARBA" id="ARBA00023002"/>
    </source>
</evidence>
<keyword evidence="10 12" id="KW-0368">Histidine biosynthesis</keyword>
<feature type="binding site" evidence="12 16">
    <location>
        <position position="233"/>
    </location>
    <ligand>
        <name>substrate</name>
    </ligand>
</feature>
<evidence type="ECO:0000256" key="6">
    <source>
        <dbReference type="ARBA" id="ARBA00022723"/>
    </source>
</evidence>
<feature type="binding site" evidence="12 16">
    <location>
        <position position="410"/>
    </location>
    <ligand>
        <name>substrate</name>
    </ligand>
</feature>
<name>A0A0A2MHF3_9FLAO</name>
<feature type="binding site" evidence="12 16">
    <location>
        <position position="255"/>
    </location>
    <ligand>
        <name>substrate</name>
    </ligand>
</feature>
<dbReference type="AlphaFoldDB" id="A0A0A2MHF3"/>
<dbReference type="FunFam" id="3.40.50.1980:FF:000002">
    <property type="entry name" value="Histidinol dehydrogenase, chloroplastic"/>
    <property type="match status" value="1"/>
</dbReference>
<dbReference type="PRINTS" id="PR00083">
    <property type="entry name" value="HOLDHDRGNASE"/>
</dbReference>
<sequence length="429" mass="45768">MQKIINPSINQWQSLCERPALPQLDVQELVQQIFTEIKRNGDEAVKKYTGFFDDALIENVKVSAEAIEAAAQQIPQDLKQAIQLAKSNIEQFHASQQEQKKVIETTPGVECWRESRPIDRVGIYIPGGSAPLFSTVLMLGIPAKIAGCKEIVLCSPPDKNGNINPAILYTAQLVGITAVYAIGGIQAIGALAIGTESITKVDKIFGPGNQYVTAAKQAALNYGVAIDLPAGPSEVLVITDATCNPDFVAADLLSQAEHGADSQVILLSDSEGVTDAVIKALQQQTEALPRKETVLKCLQNSKAIVLATINDCVNFSNLYAPEHLIIASDSAESFVNLITTAGSVFLGNYSCESAGDYASGTNHTLPTNGYAKSYSGVSLDSFVKKITFQKISAAGLQNIGPAIELMAAAEQLQAHKNAVTIRLKSLNNV</sequence>
<feature type="binding site" evidence="12 17">
    <location>
        <position position="356"/>
    </location>
    <ligand>
        <name>Zn(2+)</name>
        <dbReference type="ChEBI" id="CHEBI:29105"/>
    </ligand>
</feature>
<protein>
    <recommendedName>
        <fullName evidence="4 12">Histidinol dehydrogenase</fullName>
        <shortName evidence="12">HDH</shortName>
        <ecNumber evidence="4 12">1.1.1.23</ecNumber>
    </recommendedName>
</protein>
<evidence type="ECO:0000256" key="4">
    <source>
        <dbReference type="ARBA" id="ARBA00012965"/>
    </source>
</evidence>
<proteinExistence type="inferred from homology"/>
<dbReference type="GO" id="GO:0008270">
    <property type="term" value="F:zinc ion binding"/>
    <property type="evidence" value="ECO:0007669"/>
    <property type="project" value="UniProtKB-UniRule"/>
</dbReference>
<feature type="binding site" evidence="12 15">
    <location>
        <position position="124"/>
    </location>
    <ligand>
        <name>NAD(+)</name>
        <dbReference type="ChEBI" id="CHEBI:57540"/>
    </ligand>
</feature>
<evidence type="ECO:0000256" key="3">
    <source>
        <dbReference type="ARBA" id="ARBA00010178"/>
    </source>
</evidence>
<dbReference type="PIRSF" id="PIRSF000099">
    <property type="entry name" value="Histidinol_dh"/>
    <property type="match status" value="1"/>
</dbReference>
<dbReference type="GO" id="GO:0051287">
    <property type="term" value="F:NAD binding"/>
    <property type="evidence" value="ECO:0007669"/>
    <property type="project" value="InterPro"/>
</dbReference>
<accession>A0A0A2MHF3</accession>
<dbReference type="GO" id="GO:0000105">
    <property type="term" value="P:L-histidine biosynthetic process"/>
    <property type="evidence" value="ECO:0007669"/>
    <property type="project" value="UniProtKB-UniRule"/>
</dbReference>
<comment type="pathway">
    <text evidence="2 12">Amino-acid biosynthesis; L-histidine biosynthesis; L-histidine from 5-phospho-alpha-D-ribose 1-diphosphate: step 9/9.</text>
</comment>
<feature type="binding site" evidence="12 16">
    <location>
        <position position="323"/>
    </location>
    <ligand>
        <name>substrate</name>
    </ligand>
</feature>
<evidence type="ECO:0000256" key="11">
    <source>
        <dbReference type="ARBA" id="ARBA00049489"/>
    </source>
</evidence>
<evidence type="ECO:0000256" key="9">
    <source>
        <dbReference type="ARBA" id="ARBA00023027"/>
    </source>
</evidence>
<evidence type="ECO:0000256" key="13">
    <source>
        <dbReference type="PIRNR" id="PIRNR000099"/>
    </source>
</evidence>
<dbReference type="GO" id="GO:0004399">
    <property type="term" value="F:histidinol dehydrogenase activity"/>
    <property type="evidence" value="ECO:0007669"/>
    <property type="project" value="UniProtKB-UniRule"/>
</dbReference>
<keyword evidence="8 12" id="KW-0560">Oxidoreductase</keyword>
<dbReference type="Pfam" id="PF00815">
    <property type="entry name" value="Histidinol_dh"/>
    <property type="match status" value="1"/>
</dbReference>
<comment type="similarity">
    <text evidence="3 12 13 18">Belongs to the histidinol dehydrogenase family.</text>
</comment>
<dbReference type="GO" id="GO:0005829">
    <property type="term" value="C:cytosol"/>
    <property type="evidence" value="ECO:0007669"/>
    <property type="project" value="TreeGrafter"/>
</dbReference>
<keyword evidence="9 12" id="KW-0520">NAD</keyword>
<feature type="binding site" evidence="12 15">
    <location>
        <position position="209"/>
    </location>
    <ligand>
        <name>NAD(+)</name>
        <dbReference type="ChEBI" id="CHEBI:57540"/>
    </ligand>
</feature>
<dbReference type="InterPro" id="IPR001692">
    <property type="entry name" value="Histidinol_DH_CS"/>
</dbReference>
<feature type="binding site" evidence="12 17">
    <location>
        <position position="258"/>
    </location>
    <ligand>
        <name>Zn(2+)</name>
        <dbReference type="ChEBI" id="CHEBI:29105"/>
    </ligand>
</feature>
<keyword evidence="20" id="KW-1185">Reference proteome</keyword>
<dbReference type="HAMAP" id="MF_01024">
    <property type="entry name" value="HisD"/>
    <property type="match status" value="1"/>
</dbReference>
<dbReference type="UniPathway" id="UPA00031">
    <property type="reaction ID" value="UER00014"/>
</dbReference>
<evidence type="ECO:0000256" key="17">
    <source>
        <dbReference type="PIRSR" id="PIRSR000099-4"/>
    </source>
</evidence>
<dbReference type="InterPro" id="IPR022695">
    <property type="entry name" value="Histidinol_DH_monofunct"/>
</dbReference>
<dbReference type="RefSeq" id="WP_026993232.1">
    <property type="nucleotide sequence ID" value="NZ_JRLY01000016.1"/>
</dbReference>
<evidence type="ECO:0000256" key="16">
    <source>
        <dbReference type="PIRSR" id="PIRSR000099-3"/>
    </source>
</evidence>
<keyword evidence="5 12" id="KW-0028">Amino-acid biosynthesis</keyword>
<evidence type="ECO:0000256" key="14">
    <source>
        <dbReference type="PIRSR" id="PIRSR000099-1"/>
    </source>
</evidence>
<evidence type="ECO:0000313" key="20">
    <source>
        <dbReference type="Proteomes" id="UP000030111"/>
    </source>
</evidence>
<gene>
    <name evidence="12" type="primary">hisD</name>
    <name evidence="19" type="ORF">Q766_16800</name>
</gene>
<dbReference type="Proteomes" id="UP000030111">
    <property type="component" value="Unassembled WGS sequence"/>
</dbReference>
<evidence type="ECO:0000256" key="10">
    <source>
        <dbReference type="ARBA" id="ARBA00023102"/>
    </source>
</evidence>
<evidence type="ECO:0000256" key="18">
    <source>
        <dbReference type="RuleBase" id="RU004175"/>
    </source>
</evidence>
<evidence type="ECO:0000256" key="2">
    <source>
        <dbReference type="ARBA" id="ARBA00004940"/>
    </source>
</evidence>
<dbReference type="PANTHER" id="PTHR21256">
    <property type="entry name" value="HISTIDINOL DEHYDROGENASE HDH"/>
    <property type="match status" value="1"/>
</dbReference>
<evidence type="ECO:0000256" key="12">
    <source>
        <dbReference type="HAMAP-Rule" id="MF_01024"/>
    </source>
</evidence>
<feature type="binding site" evidence="12 15">
    <location>
        <position position="186"/>
    </location>
    <ligand>
        <name>NAD(+)</name>
        <dbReference type="ChEBI" id="CHEBI:57540"/>
    </ligand>
</feature>
<evidence type="ECO:0000256" key="5">
    <source>
        <dbReference type="ARBA" id="ARBA00022605"/>
    </source>
</evidence>
<feature type="binding site" evidence="12 16">
    <location>
        <position position="258"/>
    </location>
    <ligand>
        <name>substrate</name>
    </ligand>
</feature>
<feature type="active site" description="Proton acceptor" evidence="12 14">
    <location>
        <position position="323"/>
    </location>
</feature>
<feature type="binding site" evidence="12 16">
    <location>
        <position position="356"/>
    </location>
    <ligand>
        <name>substrate</name>
    </ligand>
</feature>
<keyword evidence="7 12" id="KW-0862">Zinc</keyword>
<dbReference type="SUPFAM" id="SSF53720">
    <property type="entry name" value="ALDH-like"/>
    <property type="match status" value="1"/>
</dbReference>
<evidence type="ECO:0000256" key="15">
    <source>
        <dbReference type="PIRSR" id="PIRSR000099-2"/>
    </source>
</evidence>
<dbReference type="OrthoDB" id="9805269at2"/>
<comment type="cofactor">
    <cofactor evidence="12 17">
        <name>Zn(2+)</name>
        <dbReference type="ChEBI" id="CHEBI:29105"/>
    </cofactor>
    <text evidence="12 17">Binds 1 zinc ion per subunit.</text>
</comment>
<dbReference type="FunFam" id="3.40.50.1980:FF:000001">
    <property type="entry name" value="Histidinol dehydrogenase"/>
    <property type="match status" value="1"/>
</dbReference>
<dbReference type="eggNOG" id="COG0141">
    <property type="taxonomic scope" value="Bacteria"/>
</dbReference>
<feature type="binding site" evidence="12 16">
    <location>
        <position position="415"/>
    </location>
    <ligand>
        <name>substrate</name>
    </ligand>
</feature>